<keyword evidence="2" id="KW-1185">Reference proteome</keyword>
<dbReference type="AlphaFoldDB" id="A0A1R0GL36"/>
<accession>A0A1R0GL36</accession>
<dbReference type="EMBL" id="LSSL01007779">
    <property type="protein sequence ID" value="OLY77597.1"/>
    <property type="molecule type" value="Genomic_DNA"/>
</dbReference>
<comment type="caution">
    <text evidence="1">The sequence shown here is derived from an EMBL/GenBank/DDBJ whole genome shotgun (WGS) entry which is preliminary data.</text>
</comment>
<dbReference type="Proteomes" id="UP000187455">
    <property type="component" value="Unassembled WGS sequence"/>
</dbReference>
<gene>
    <name evidence="1" type="ORF">AYI68_g8362</name>
</gene>
<sequence>MDSWKNYFDLNQIESTKRDCVGISLYSAMGMVKRKHEFVESAEDRDSEALASISIEALKLSEDLEQSVKLAGEPVMFSPIIPTVEAVQTLSVVSTWSNGQSVGRLSKGVIPALSHLLGGGEDYTSDSMLDIALPIAAQQQLRSEDL</sequence>
<evidence type="ECO:0000313" key="2">
    <source>
        <dbReference type="Proteomes" id="UP000187455"/>
    </source>
</evidence>
<name>A0A1R0GL36_9FUNG</name>
<evidence type="ECO:0000313" key="1">
    <source>
        <dbReference type="EMBL" id="OLY77597.1"/>
    </source>
</evidence>
<protein>
    <submittedName>
        <fullName evidence="1">Uncharacterized protein</fullName>
    </submittedName>
</protein>
<reference evidence="1 2" key="1">
    <citation type="journal article" date="2016" name="Mol. Biol. Evol.">
        <title>Genome-Wide Survey of Gut Fungi (Harpellales) Reveals the First Horizontally Transferred Ubiquitin Gene from a Mosquito Host.</title>
        <authorList>
            <person name="Wang Y."/>
            <person name="White M.M."/>
            <person name="Kvist S."/>
            <person name="Moncalvo J.M."/>
        </authorList>
    </citation>
    <scope>NUCLEOTIDE SEQUENCE [LARGE SCALE GENOMIC DNA]</scope>
    <source>
        <strain evidence="1 2">ALG-7-W6</strain>
    </source>
</reference>
<organism evidence="1 2">
    <name type="scientific">Smittium mucronatum</name>
    <dbReference type="NCBI Taxonomy" id="133383"/>
    <lineage>
        <taxon>Eukaryota</taxon>
        <taxon>Fungi</taxon>
        <taxon>Fungi incertae sedis</taxon>
        <taxon>Zoopagomycota</taxon>
        <taxon>Kickxellomycotina</taxon>
        <taxon>Harpellomycetes</taxon>
        <taxon>Harpellales</taxon>
        <taxon>Legeriomycetaceae</taxon>
        <taxon>Smittium</taxon>
    </lineage>
</organism>
<proteinExistence type="predicted"/>